<reference evidence="2 3" key="1">
    <citation type="submission" date="2018-03" db="EMBL/GenBank/DDBJ databases">
        <title>Genomic Encyclopedia of Type Strains, Phase III (KMG-III): the genomes of soil and plant-associated and newly described type strains.</title>
        <authorList>
            <person name="Whitman W."/>
        </authorList>
    </citation>
    <scope>NUCLEOTIDE SEQUENCE [LARGE SCALE GENOMIC DNA]</scope>
    <source>
        <strain evidence="2 3">CGMCC 1.12700</strain>
    </source>
</reference>
<dbReference type="Pfam" id="PF00501">
    <property type="entry name" value="AMP-binding"/>
    <property type="match status" value="1"/>
</dbReference>
<dbReference type="AlphaFoldDB" id="A0A2P8D9S6"/>
<keyword evidence="2" id="KW-0436">Ligase</keyword>
<evidence type="ECO:0000313" key="3">
    <source>
        <dbReference type="Proteomes" id="UP000240572"/>
    </source>
</evidence>
<dbReference type="PANTHER" id="PTHR43767:SF1">
    <property type="entry name" value="NONRIBOSOMAL PEPTIDE SYNTHASE PES1 (EUROFUNG)-RELATED"/>
    <property type="match status" value="1"/>
</dbReference>
<dbReference type="OrthoDB" id="9765680at2"/>
<dbReference type="RefSeq" id="WP_106520716.1">
    <property type="nucleotide sequence ID" value="NZ_PYGD01000001.1"/>
</dbReference>
<name>A0A2P8D9S6_9BACT</name>
<organism evidence="2 3">
    <name type="scientific">Taibaiella chishuiensis</name>
    <dbReference type="NCBI Taxonomy" id="1434707"/>
    <lineage>
        <taxon>Bacteria</taxon>
        <taxon>Pseudomonadati</taxon>
        <taxon>Bacteroidota</taxon>
        <taxon>Chitinophagia</taxon>
        <taxon>Chitinophagales</taxon>
        <taxon>Chitinophagaceae</taxon>
        <taxon>Taibaiella</taxon>
    </lineage>
</organism>
<dbReference type="EMBL" id="PYGD01000001">
    <property type="protein sequence ID" value="PSK93976.1"/>
    <property type="molecule type" value="Genomic_DNA"/>
</dbReference>
<evidence type="ECO:0000259" key="1">
    <source>
        <dbReference type="Pfam" id="PF00501"/>
    </source>
</evidence>
<gene>
    <name evidence="2" type="ORF">B0I18_101125</name>
</gene>
<keyword evidence="3" id="KW-1185">Reference proteome</keyword>
<feature type="domain" description="AMP-dependent synthetase/ligase" evidence="1">
    <location>
        <begin position="117"/>
        <end position="325"/>
    </location>
</feature>
<comment type="caution">
    <text evidence="2">The sequence shown here is derived from an EMBL/GenBank/DDBJ whole genome shotgun (WGS) entry which is preliminary data.</text>
</comment>
<dbReference type="InterPro" id="IPR042099">
    <property type="entry name" value="ANL_N_sf"/>
</dbReference>
<evidence type="ECO:0000313" key="2">
    <source>
        <dbReference type="EMBL" id="PSK93976.1"/>
    </source>
</evidence>
<dbReference type="InterPro" id="IPR050237">
    <property type="entry name" value="ATP-dep_AMP-bd_enzyme"/>
</dbReference>
<dbReference type="SUPFAM" id="SSF56801">
    <property type="entry name" value="Acetyl-CoA synthetase-like"/>
    <property type="match status" value="1"/>
</dbReference>
<protein>
    <submittedName>
        <fullName evidence="2">Acyl-CoA synthetase (AMP-forming)/AMP-acid ligase II</fullName>
    </submittedName>
</protein>
<dbReference type="GO" id="GO:0016878">
    <property type="term" value="F:acid-thiol ligase activity"/>
    <property type="evidence" value="ECO:0007669"/>
    <property type="project" value="UniProtKB-ARBA"/>
</dbReference>
<proteinExistence type="predicted"/>
<dbReference type="InterPro" id="IPR000873">
    <property type="entry name" value="AMP-dep_synth/lig_dom"/>
</dbReference>
<dbReference type="Proteomes" id="UP000240572">
    <property type="component" value="Unassembled WGS sequence"/>
</dbReference>
<dbReference type="Gene3D" id="3.30.300.30">
    <property type="match status" value="1"/>
</dbReference>
<dbReference type="InterPro" id="IPR045851">
    <property type="entry name" value="AMP-bd_C_sf"/>
</dbReference>
<accession>A0A2P8D9S6</accession>
<sequence length="456" mass="50997">MKLFNEIQANQQLRFINEADPGKVFRLEDLSLLSLPGNTRRLALLYLDNTLPAITILLSFLKSPHVCALLSPDLAPHFKDELERRYEPAYIYDPARTDITGYQYAADQPLFTRDTLKDVNIHPDVKLLLSTSGTTGSPKFVKLSENNLLENAKSIAGYLPVCGTDVTPLNLPVYYSYGLSVLTSNAIFGGTLVCCHTDILNREFWSGMEQLGYTSIAGVPFVYEMLDRIGFTKKDYPSLKYFTQAGGRLREALVHKFAAYASEKRYAFYVMYGQTEATARMAYLPPAELERHPSAIGVPIPGGTFDIDPDNGELLYAGPNVFGGYVTGINDLSDYSQPAWLRTGDLARKDEDGFYYITGRINRFVKLFGSRINLDEVEQLLAINLDVPVKAVGIEDKLMLLVTDRPEVDEQTVAALITTTLKLHPSVVKVWTVPELPLTANGKTDYTRIQKMYAER</sequence>
<dbReference type="PANTHER" id="PTHR43767">
    <property type="entry name" value="LONG-CHAIN-FATTY-ACID--COA LIGASE"/>
    <property type="match status" value="1"/>
</dbReference>
<dbReference type="Gene3D" id="3.40.50.12780">
    <property type="entry name" value="N-terminal domain of ligase-like"/>
    <property type="match status" value="1"/>
</dbReference>